<dbReference type="EC" id="3.1.3.16" evidence="2"/>
<comment type="catalytic activity">
    <reaction evidence="8">
        <text>O-phospho-L-threonyl-[protein] + H2O = L-threonyl-[protein] + phosphate</text>
        <dbReference type="Rhea" id="RHEA:47004"/>
        <dbReference type="Rhea" id="RHEA-COMP:11060"/>
        <dbReference type="Rhea" id="RHEA-COMP:11605"/>
        <dbReference type="ChEBI" id="CHEBI:15377"/>
        <dbReference type="ChEBI" id="CHEBI:30013"/>
        <dbReference type="ChEBI" id="CHEBI:43474"/>
        <dbReference type="ChEBI" id="CHEBI:61977"/>
        <dbReference type="EC" id="3.1.3.16"/>
    </reaction>
</comment>
<dbReference type="OrthoDB" id="436734at2759"/>
<comment type="caution">
    <text evidence="11">The sequence shown here is derived from an EMBL/GenBank/DDBJ whole genome shotgun (WGS) entry which is preliminary data.</text>
</comment>
<dbReference type="Proteomes" id="UP000186817">
    <property type="component" value="Unassembled WGS sequence"/>
</dbReference>
<organism evidence="11 12">
    <name type="scientific">Symbiodinium microadriaticum</name>
    <name type="common">Dinoflagellate</name>
    <name type="synonym">Zooxanthella microadriatica</name>
    <dbReference type="NCBI Taxonomy" id="2951"/>
    <lineage>
        <taxon>Eukaryota</taxon>
        <taxon>Sar</taxon>
        <taxon>Alveolata</taxon>
        <taxon>Dinophyceae</taxon>
        <taxon>Suessiales</taxon>
        <taxon>Symbiodiniaceae</taxon>
        <taxon>Symbiodinium</taxon>
    </lineage>
</organism>
<evidence type="ECO:0000313" key="11">
    <source>
        <dbReference type="EMBL" id="OLP88251.1"/>
    </source>
</evidence>
<evidence type="ECO:0000256" key="2">
    <source>
        <dbReference type="ARBA" id="ARBA00013081"/>
    </source>
</evidence>
<evidence type="ECO:0000256" key="3">
    <source>
        <dbReference type="ARBA" id="ARBA00022723"/>
    </source>
</evidence>
<dbReference type="InterPro" id="IPR006186">
    <property type="entry name" value="Ser/Thr-sp_prot-phosphatase"/>
</dbReference>
<evidence type="ECO:0000313" key="12">
    <source>
        <dbReference type="Proteomes" id="UP000186817"/>
    </source>
</evidence>
<dbReference type="Pfam" id="PF00149">
    <property type="entry name" value="Metallophos"/>
    <property type="match status" value="2"/>
</dbReference>
<dbReference type="InterPro" id="IPR004843">
    <property type="entry name" value="Calcineurin-like_PHP"/>
</dbReference>
<comment type="cofactor">
    <cofactor evidence="1">
        <name>Mn(2+)</name>
        <dbReference type="ChEBI" id="CHEBI:29035"/>
    </cofactor>
</comment>
<dbReference type="InterPro" id="IPR050341">
    <property type="entry name" value="PP1_catalytic_subunit"/>
</dbReference>
<dbReference type="InterPro" id="IPR029071">
    <property type="entry name" value="Ubiquitin-like_domsf"/>
</dbReference>
<dbReference type="GO" id="GO:0005634">
    <property type="term" value="C:nucleus"/>
    <property type="evidence" value="ECO:0007669"/>
    <property type="project" value="TreeGrafter"/>
</dbReference>
<feature type="region of interest" description="Disordered" evidence="9">
    <location>
        <begin position="431"/>
        <end position="460"/>
    </location>
</feature>
<dbReference type="AlphaFoldDB" id="A0A1Q9CZC1"/>
<dbReference type="GO" id="GO:0004722">
    <property type="term" value="F:protein serine/threonine phosphatase activity"/>
    <property type="evidence" value="ECO:0007669"/>
    <property type="project" value="UniProtKB-EC"/>
</dbReference>
<evidence type="ECO:0000256" key="4">
    <source>
        <dbReference type="ARBA" id="ARBA00022801"/>
    </source>
</evidence>
<evidence type="ECO:0000259" key="10">
    <source>
        <dbReference type="PROSITE" id="PS50053"/>
    </source>
</evidence>
<reference evidence="11 12" key="1">
    <citation type="submission" date="2016-02" db="EMBL/GenBank/DDBJ databases">
        <title>Genome analysis of coral dinoflagellate symbionts highlights evolutionary adaptations to a symbiotic lifestyle.</title>
        <authorList>
            <person name="Aranda M."/>
            <person name="Li Y."/>
            <person name="Liew Y.J."/>
            <person name="Baumgarten S."/>
            <person name="Simakov O."/>
            <person name="Wilson M."/>
            <person name="Piel J."/>
            <person name="Ashoor H."/>
            <person name="Bougouffa S."/>
            <person name="Bajic V.B."/>
            <person name="Ryu T."/>
            <person name="Ravasi T."/>
            <person name="Bayer T."/>
            <person name="Micklem G."/>
            <person name="Kim H."/>
            <person name="Bhak J."/>
            <person name="Lajeunesse T.C."/>
            <person name="Voolstra C.R."/>
        </authorList>
    </citation>
    <scope>NUCLEOTIDE SEQUENCE [LARGE SCALE GENOMIC DNA]</scope>
    <source>
        <strain evidence="11 12">CCMP2467</strain>
    </source>
</reference>
<dbReference type="PROSITE" id="PS50053">
    <property type="entry name" value="UBIQUITIN_2"/>
    <property type="match status" value="1"/>
</dbReference>
<name>A0A1Q9CZC1_SYMMI</name>
<protein>
    <recommendedName>
        <fullName evidence="2">protein-serine/threonine phosphatase</fullName>
        <ecNumber evidence="2">3.1.3.16</ecNumber>
    </recommendedName>
</protein>
<dbReference type="SUPFAM" id="SSF56300">
    <property type="entry name" value="Metallo-dependent phosphatases"/>
    <property type="match status" value="2"/>
</dbReference>
<keyword evidence="3" id="KW-0479">Metal-binding</keyword>
<evidence type="ECO:0000256" key="1">
    <source>
        <dbReference type="ARBA" id="ARBA00001936"/>
    </source>
</evidence>
<evidence type="ECO:0000256" key="9">
    <source>
        <dbReference type="SAM" id="MobiDB-lite"/>
    </source>
</evidence>
<evidence type="ECO:0000256" key="8">
    <source>
        <dbReference type="ARBA" id="ARBA00048336"/>
    </source>
</evidence>
<dbReference type="PANTHER" id="PTHR11668:SF300">
    <property type="entry name" value="SERINE_THREONINE-PROTEIN PHOSPHATASE"/>
    <property type="match status" value="1"/>
</dbReference>
<evidence type="ECO:0000256" key="6">
    <source>
        <dbReference type="ARBA" id="ARBA00023211"/>
    </source>
</evidence>
<dbReference type="PRINTS" id="PR00114">
    <property type="entry name" value="STPHPHTASE"/>
</dbReference>
<gene>
    <name evidence="11" type="primary">Ppp1cc</name>
    <name evidence="11" type="ORF">AK812_SmicGene30435</name>
</gene>
<dbReference type="FunFam" id="3.60.21.10:FF:000212">
    <property type="entry name" value="Serine/threonine-protein phosphatase"/>
    <property type="match status" value="1"/>
</dbReference>
<dbReference type="EMBL" id="LSRX01000823">
    <property type="protein sequence ID" value="OLP88251.1"/>
    <property type="molecule type" value="Genomic_DNA"/>
</dbReference>
<dbReference type="SMART" id="SM00156">
    <property type="entry name" value="PP2Ac"/>
    <property type="match status" value="2"/>
</dbReference>
<keyword evidence="4" id="KW-0378">Hydrolase</keyword>
<dbReference type="SMART" id="SM00213">
    <property type="entry name" value="UBQ"/>
    <property type="match status" value="2"/>
</dbReference>
<accession>A0A1Q9CZC1</accession>
<keyword evidence="5" id="KW-0904">Protein phosphatase</keyword>
<keyword evidence="6" id="KW-0464">Manganese</keyword>
<comment type="catalytic activity">
    <reaction evidence="7">
        <text>O-phospho-L-seryl-[protein] + H2O = L-seryl-[protein] + phosphate</text>
        <dbReference type="Rhea" id="RHEA:20629"/>
        <dbReference type="Rhea" id="RHEA-COMP:9863"/>
        <dbReference type="Rhea" id="RHEA-COMP:11604"/>
        <dbReference type="ChEBI" id="CHEBI:15377"/>
        <dbReference type="ChEBI" id="CHEBI:29999"/>
        <dbReference type="ChEBI" id="CHEBI:43474"/>
        <dbReference type="ChEBI" id="CHEBI:83421"/>
        <dbReference type="EC" id="3.1.3.16"/>
    </reaction>
</comment>
<dbReference type="Gene3D" id="3.60.21.10">
    <property type="match status" value="2"/>
</dbReference>
<dbReference type="SUPFAM" id="SSF54236">
    <property type="entry name" value="Ubiquitin-like"/>
    <property type="match status" value="2"/>
</dbReference>
<sequence length="839" mass="93551">MGAGSSEAAQQQIGHRPLEALEVAKPDEIRVTVLNLAGREVLSCTLADGSTVRALKNLVAAAGGPHARLQQLSFGSCVLNDATSCQQLGWTCAEPVTVTMTRVLPDLDRLLAGLMHPKFLRRPGKLLETDLLMLCCHCKEVFLSEPMLLKLEPPLCVVGSMHGHFEQLVKLLERCGSLPDTCYLFLGGYVDKGPPRSIDTMALLFVYKAQFPENLFLLRGRDEDASTSRIYGFYDECQRRFNIKLWKAFVDVFNCMPVCAVIREKIFCVSSGLSPHLTNFDRIQELERPGFVPEEGLLCDLLFARPETGSGWELEGPGQDIAHTFGEDVVQSFAAELGLDLIVRSNQPVGDGYAIFADKLLTLWSIADWDWDDTDDQRYHLAAVMKVADNLDITLEVFDKLNSTSSGAAGQSQTIALIWATERQRAVHMPMASAPDRPEKAVGDDAPDSPSSLLEEKVQEAEAGSVSGSLGDVRVIVFSLAGREVASLLVHADTTIRGLKNHIATAGGPDARVQVLSSGSAVLEDKQTCSSLGWTADEAVLVTMTHALPDVDGCLDYFLRRYSSDKVPEEYTSQLLLLCCRCKEIFLAEPMLLELEPPWVIVGNMHGYYDQLLNLFQRFGELPDSRYLFLGGYVDRGRRSLDTIALLLLRKMQYPDSLKLLRSNHEDAAMTRIYGFYDECKRRANVRLWKAFVEMFNCLPVGALIREKIFCVSGGLSKELRDFDCIRQLQRPSKVPEEGLLCDLMWSDPQHQPGWDENDRGVSFCFGADVVHQFVEKMGLDLIVRSHQVIHEGYELFADGKLVTLWTIHNFKGELGNQAAIMEVSETMEVKFQVFDRHH</sequence>
<keyword evidence="12" id="KW-1185">Reference proteome</keyword>
<evidence type="ECO:0000256" key="5">
    <source>
        <dbReference type="ARBA" id="ARBA00022912"/>
    </source>
</evidence>
<dbReference type="GO" id="GO:0005737">
    <property type="term" value="C:cytoplasm"/>
    <property type="evidence" value="ECO:0007669"/>
    <property type="project" value="TreeGrafter"/>
</dbReference>
<evidence type="ECO:0000256" key="7">
    <source>
        <dbReference type="ARBA" id="ARBA00047761"/>
    </source>
</evidence>
<proteinExistence type="predicted"/>
<dbReference type="InterPro" id="IPR000626">
    <property type="entry name" value="Ubiquitin-like_dom"/>
</dbReference>
<dbReference type="GO" id="GO:0046872">
    <property type="term" value="F:metal ion binding"/>
    <property type="evidence" value="ECO:0007669"/>
    <property type="project" value="UniProtKB-KW"/>
</dbReference>
<dbReference type="PANTHER" id="PTHR11668">
    <property type="entry name" value="SERINE/THREONINE PROTEIN PHOSPHATASE"/>
    <property type="match status" value="1"/>
</dbReference>
<feature type="domain" description="Ubiquitin-like" evidence="10">
    <location>
        <begin position="473"/>
        <end position="545"/>
    </location>
</feature>
<dbReference type="InterPro" id="IPR029052">
    <property type="entry name" value="Metallo-depent_PP-like"/>
</dbReference>